<proteinExistence type="predicted"/>
<accession>A0A034V1R4</accession>
<evidence type="ECO:0000313" key="2">
    <source>
        <dbReference type="EMBL" id="JAC35503.1"/>
    </source>
</evidence>
<feature type="compositionally biased region" description="Basic and acidic residues" evidence="1">
    <location>
        <begin position="32"/>
        <end position="44"/>
    </location>
</feature>
<sequence length="101" mass="11743">MIAKDPELHSKAKTKKRMACPPTKHVQQSTKLNKDESSEDENIKKHIKKRNIKGALSSDEKEKKSTGYLCNEFEEVVMSKLSVIQHRETHSHRERHLVDDH</sequence>
<evidence type="ECO:0000256" key="1">
    <source>
        <dbReference type="SAM" id="MobiDB-lite"/>
    </source>
</evidence>
<name>A0A034V1R4_BACDO</name>
<dbReference type="AlphaFoldDB" id="A0A034V1R4"/>
<dbReference type="OrthoDB" id="10038993at2759"/>
<reference evidence="2" key="1">
    <citation type="journal article" date="2014" name="BMC Genomics">
        <title>Characterizing the developmental transcriptome of the oriental fruit fly, Bactrocera dorsalis (Diptera: Tephritidae) through comparative genomic analysis with Drosophila melanogaster utilizing modENCODE datasets.</title>
        <authorList>
            <person name="Geib S.M."/>
            <person name="Calla B."/>
            <person name="Hall B."/>
            <person name="Hou S."/>
            <person name="Manoukis N.C."/>
        </authorList>
    </citation>
    <scope>NUCLEOTIDE SEQUENCE</scope>
    <source>
        <strain evidence="2">Punador</strain>
    </source>
</reference>
<dbReference type="EMBL" id="GAKP01023455">
    <property type="protein sequence ID" value="JAC35503.1"/>
    <property type="molecule type" value="Transcribed_RNA"/>
</dbReference>
<feature type="compositionally biased region" description="Basic and acidic residues" evidence="1">
    <location>
        <begin position="1"/>
        <end position="10"/>
    </location>
</feature>
<protein>
    <submittedName>
        <fullName evidence="2">Uncharacterized protein</fullName>
    </submittedName>
</protein>
<organism evidence="2">
    <name type="scientific">Bactrocera dorsalis</name>
    <name type="common">Oriental fruit fly</name>
    <name type="synonym">Dacus dorsalis</name>
    <dbReference type="NCBI Taxonomy" id="27457"/>
    <lineage>
        <taxon>Eukaryota</taxon>
        <taxon>Metazoa</taxon>
        <taxon>Ecdysozoa</taxon>
        <taxon>Arthropoda</taxon>
        <taxon>Hexapoda</taxon>
        <taxon>Insecta</taxon>
        <taxon>Pterygota</taxon>
        <taxon>Neoptera</taxon>
        <taxon>Endopterygota</taxon>
        <taxon>Diptera</taxon>
        <taxon>Brachycera</taxon>
        <taxon>Muscomorpha</taxon>
        <taxon>Tephritoidea</taxon>
        <taxon>Tephritidae</taxon>
        <taxon>Bactrocera</taxon>
        <taxon>Bactrocera</taxon>
    </lineage>
</organism>
<feature type="region of interest" description="Disordered" evidence="1">
    <location>
        <begin position="1"/>
        <end position="46"/>
    </location>
</feature>